<proteinExistence type="predicted"/>
<sequence length="368" mass="39516">MAAAVSSCGRGLVDTPLSGLLPAALRRRLGLWRPQHDMPDCLGRVFIVTGGATGVGFQVTKWLLHHNATVVIATHNMPGARKAVRDIQRALPHVAEGQHVRLLFLDLTSFRSIDAFVAAFLATGLPLHGLCNCAGEAMGPPGPGADGRMPNHTLVTNYYGPFYLTHLLLQKLSACAPARVVNVCSALGEYMGTVDWADLRGERLRSADPLAAYNASKRMMSMFTRELAVRCRGTGVDVFAVHPGFAATQLWHKSLRSYYAARLFCWVEEWFAQHPFYGALPALCALTEPGLQGRSGQYLGPPLMLPLVLHCRAGDYWQGDSRRDASCTQLYDSTVKIIADIIAPPPPASPTTAAAAGRMAGAAAAVSG</sequence>
<dbReference type="InterPro" id="IPR002347">
    <property type="entry name" value="SDR_fam"/>
</dbReference>
<keyword evidence="1" id="KW-0560">Oxidoreductase</keyword>
<gene>
    <name evidence="2" type="ORF">HYH02_009300</name>
</gene>
<name>A0A835TD15_9CHLO</name>
<evidence type="ECO:0000313" key="2">
    <source>
        <dbReference type="EMBL" id="KAG2443227.1"/>
    </source>
</evidence>
<dbReference type="Gene3D" id="3.40.50.720">
    <property type="entry name" value="NAD(P)-binding Rossmann-like Domain"/>
    <property type="match status" value="1"/>
</dbReference>
<dbReference type="Proteomes" id="UP000613740">
    <property type="component" value="Unassembled WGS sequence"/>
</dbReference>
<dbReference type="PANTHER" id="PTHR43157">
    <property type="entry name" value="PHOSPHATIDYLINOSITOL-GLYCAN BIOSYNTHESIS CLASS F PROTEIN-RELATED"/>
    <property type="match status" value="1"/>
</dbReference>
<keyword evidence="3" id="KW-1185">Reference proteome</keyword>
<evidence type="ECO:0000256" key="1">
    <source>
        <dbReference type="ARBA" id="ARBA00023002"/>
    </source>
</evidence>
<accession>A0A835TD15</accession>
<dbReference type="AlphaFoldDB" id="A0A835TD15"/>
<dbReference type="Pfam" id="PF00106">
    <property type="entry name" value="adh_short"/>
    <property type="match status" value="2"/>
</dbReference>
<dbReference type="PRINTS" id="PR00081">
    <property type="entry name" value="GDHRDH"/>
</dbReference>
<organism evidence="2 3">
    <name type="scientific">Chlamydomonas schloesseri</name>
    <dbReference type="NCBI Taxonomy" id="2026947"/>
    <lineage>
        <taxon>Eukaryota</taxon>
        <taxon>Viridiplantae</taxon>
        <taxon>Chlorophyta</taxon>
        <taxon>core chlorophytes</taxon>
        <taxon>Chlorophyceae</taxon>
        <taxon>CS clade</taxon>
        <taxon>Chlamydomonadales</taxon>
        <taxon>Chlamydomonadaceae</taxon>
        <taxon>Chlamydomonas</taxon>
    </lineage>
</organism>
<dbReference type="InterPro" id="IPR036291">
    <property type="entry name" value="NAD(P)-bd_dom_sf"/>
</dbReference>
<reference evidence="2" key="1">
    <citation type="journal article" date="2020" name="bioRxiv">
        <title>Comparative genomics of Chlamydomonas.</title>
        <authorList>
            <person name="Craig R.J."/>
            <person name="Hasan A.R."/>
            <person name="Ness R.W."/>
            <person name="Keightley P.D."/>
        </authorList>
    </citation>
    <scope>NUCLEOTIDE SEQUENCE</scope>
    <source>
        <strain evidence="2">CCAP 11/173</strain>
    </source>
</reference>
<dbReference type="SUPFAM" id="SSF51735">
    <property type="entry name" value="NAD(P)-binding Rossmann-fold domains"/>
    <property type="match status" value="1"/>
</dbReference>
<dbReference type="OrthoDB" id="191139at2759"/>
<comment type="caution">
    <text evidence="2">The sequence shown here is derived from an EMBL/GenBank/DDBJ whole genome shotgun (WGS) entry which is preliminary data.</text>
</comment>
<protein>
    <submittedName>
        <fullName evidence="2">Uncharacterized protein</fullName>
    </submittedName>
</protein>
<dbReference type="PANTHER" id="PTHR43157:SF31">
    <property type="entry name" value="PHOSPHATIDYLINOSITOL-GLYCAN BIOSYNTHESIS CLASS F PROTEIN"/>
    <property type="match status" value="1"/>
</dbReference>
<dbReference type="EMBL" id="JAEHOD010000031">
    <property type="protein sequence ID" value="KAG2443227.1"/>
    <property type="molecule type" value="Genomic_DNA"/>
</dbReference>
<dbReference type="GO" id="GO:0016491">
    <property type="term" value="F:oxidoreductase activity"/>
    <property type="evidence" value="ECO:0007669"/>
    <property type="project" value="UniProtKB-KW"/>
</dbReference>
<evidence type="ECO:0000313" key="3">
    <source>
        <dbReference type="Proteomes" id="UP000613740"/>
    </source>
</evidence>